<evidence type="ECO:0000313" key="2">
    <source>
        <dbReference type="Proteomes" id="UP000199001"/>
    </source>
</evidence>
<keyword evidence="2" id="KW-1185">Reference proteome</keyword>
<dbReference type="AlphaFoldDB" id="A0A1C6VWT2"/>
<dbReference type="STRING" id="47855.GA0070606_5373"/>
<protein>
    <submittedName>
        <fullName evidence="1">Uncharacterized protein</fullName>
    </submittedName>
</protein>
<evidence type="ECO:0000313" key="1">
    <source>
        <dbReference type="EMBL" id="SCL70350.1"/>
    </source>
</evidence>
<accession>A0A1C6VWT2</accession>
<name>A0A1C6VWT2_9ACTN</name>
<sequence>MSGRLPRSTKVIAAVYLVVIVGGLIAGCIGHWPF</sequence>
<reference evidence="2" key="1">
    <citation type="submission" date="2016-06" db="EMBL/GenBank/DDBJ databases">
        <authorList>
            <person name="Varghese N."/>
            <person name="Submissions Spin"/>
        </authorList>
    </citation>
    <scope>NUCLEOTIDE SEQUENCE [LARGE SCALE GENOMIC DNA]</scope>
    <source>
        <strain evidence="2">DSM 43903</strain>
    </source>
</reference>
<organism evidence="1 2">
    <name type="scientific">Micromonospora citrea</name>
    <dbReference type="NCBI Taxonomy" id="47855"/>
    <lineage>
        <taxon>Bacteria</taxon>
        <taxon>Bacillati</taxon>
        <taxon>Actinomycetota</taxon>
        <taxon>Actinomycetes</taxon>
        <taxon>Micromonosporales</taxon>
        <taxon>Micromonosporaceae</taxon>
        <taxon>Micromonospora</taxon>
    </lineage>
</organism>
<dbReference type="PROSITE" id="PS51257">
    <property type="entry name" value="PROKAR_LIPOPROTEIN"/>
    <property type="match status" value="1"/>
</dbReference>
<proteinExistence type="predicted"/>
<dbReference type="EMBL" id="FMHZ01000002">
    <property type="protein sequence ID" value="SCL70350.1"/>
    <property type="molecule type" value="Genomic_DNA"/>
</dbReference>
<gene>
    <name evidence="1" type="ORF">GA0070606_5373</name>
</gene>
<dbReference type="Proteomes" id="UP000199001">
    <property type="component" value="Unassembled WGS sequence"/>
</dbReference>